<feature type="transmembrane region" description="Helical" evidence="7">
    <location>
        <begin position="72"/>
        <end position="92"/>
    </location>
</feature>
<evidence type="ECO:0000256" key="4">
    <source>
        <dbReference type="ARBA" id="ARBA00022692"/>
    </source>
</evidence>
<feature type="transmembrane region" description="Helical" evidence="7">
    <location>
        <begin position="104"/>
        <end position="124"/>
    </location>
</feature>
<organism evidence="9 10">
    <name type="scientific">Symbiobacterium thermophilum</name>
    <dbReference type="NCBI Taxonomy" id="2734"/>
    <lineage>
        <taxon>Bacteria</taxon>
        <taxon>Bacillati</taxon>
        <taxon>Bacillota</taxon>
        <taxon>Clostridia</taxon>
        <taxon>Eubacteriales</taxon>
        <taxon>Symbiobacteriaceae</taxon>
        <taxon>Symbiobacterium</taxon>
    </lineage>
</organism>
<keyword evidence="4 7" id="KW-0812">Transmembrane</keyword>
<dbReference type="NCBIfam" id="TIGR03025">
    <property type="entry name" value="EPS_sugtrans"/>
    <property type="match status" value="1"/>
</dbReference>
<reference evidence="9" key="1">
    <citation type="submission" date="2017-11" db="EMBL/GenBank/DDBJ databases">
        <title>Three new genomes from thermophilic consortium.</title>
        <authorList>
            <person name="Quaggio R."/>
            <person name="Amgarten D."/>
            <person name="Setubal J.C."/>
        </authorList>
    </citation>
    <scope>NUCLEOTIDE SEQUENCE</scope>
    <source>
        <strain evidence="9">ZCTH01-B2</strain>
    </source>
</reference>
<evidence type="ECO:0000256" key="2">
    <source>
        <dbReference type="ARBA" id="ARBA00006464"/>
    </source>
</evidence>
<dbReference type="GO" id="GO:0016020">
    <property type="term" value="C:membrane"/>
    <property type="evidence" value="ECO:0007669"/>
    <property type="project" value="UniProtKB-SubCell"/>
</dbReference>
<dbReference type="PANTHER" id="PTHR30576">
    <property type="entry name" value="COLANIC BIOSYNTHESIS UDP-GLUCOSE LIPID CARRIER TRANSFERASE"/>
    <property type="match status" value="1"/>
</dbReference>
<gene>
    <name evidence="9" type="ORF">CWE10_17505</name>
</gene>
<evidence type="ECO:0000256" key="3">
    <source>
        <dbReference type="ARBA" id="ARBA00022679"/>
    </source>
</evidence>
<dbReference type="PANTHER" id="PTHR30576:SF0">
    <property type="entry name" value="UNDECAPRENYL-PHOSPHATE N-ACETYLGALACTOSAMINYL 1-PHOSPHATE TRANSFERASE-RELATED"/>
    <property type="match status" value="1"/>
</dbReference>
<evidence type="ECO:0000313" key="10">
    <source>
        <dbReference type="Proteomes" id="UP000732377"/>
    </source>
</evidence>
<dbReference type="Pfam" id="PF02397">
    <property type="entry name" value="Bac_transf"/>
    <property type="match status" value="1"/>
</dbReference>
<dbReference type="InterPro" id="IPR003362">
    <property type="entry name" value="Bact_transf"/>
</dbReference>
<accession>A0A953IBD2</accession>
<dbReference type="GO" id="GO:0016780">
    <property type="term" value="F:phosphotransferase activity, for other substituted phosphate groups"/>
    <property type="evidence" value="ECO:0007669"/>
    <property type="project" value="TreeGrafter"/>
</dbReference>
<dbReference type="EMBL" id="PIUK01000290">
    <property type="protein sequence ID" value="MBY6277953.1"/>
    <property type="molecule type" value="Genomic_DNA"/>
</dbReference>
<dbReference type="AlphaFoldDB" id="A0A953IBD2"/>
<keyword evidence="3" id="KW-0808">Transferase</keyword>
<protein>
    <recommendedName>
        <fullName evidence="8">Bacterial sugar transferase domain-containing protein</fullName>
    </recommendedName>
</protein>
<evidence type="ECO:0000256" key="1">
    <source>
        <dbReference type="ARBA" id="ARBA00004141"/>
    </source>
</evidence>
<keyword evidence="5 7" id="KW-1133">Transmembrane helix</keyword>
<dbReference type="InterPro" id="IPR017475">
    <property type="entry name" value="EPS_sugar_tfrase"/>
</dbReference>
<evidence type="ECO:0000259" key="8">
    <source>
        <dbReference type="Pfam" id="PF02397"/>
    </source>
</evidence>
<evidence type="ECO:0000256" key="7">
    <source>
        <dbReference type="SAM" id="Phobius"/>
    </source>
</evidence>
<comment type="similarity">
    <text evidence="2">Belongs to the bacterial sugar transferase family.</text>
</comment>
<dbReference type="Proteomes" id="UP000732377">
    <property type="component" value="Unassembled WGS sequence"/>
</dbReference>
<feature type="transmembrane region" description="Helical" evidence="7">
    <location>
        <begin position="7"/>
        <end position="28"/>
    </location>
</feature>
<proteinExistence type="inferred from homology"/>
<evidence type="ECO:0000256" key="5">
    <source>
        <dbReference type="ARBA" id="ARBA00022989"/>
    </source>
</evidence>
<dbReference type="RefSeq" id="WP_273381366.1">
    <property type="nucleotide sequence ID" value="NZ_PIUK01000290.1"/>
</dbReference>
<comment type="subcellular location">
    <subcellularLocation>
        <location evidence="1">Membrane</location>
        <topology evidence="1">Multi-pass membrane protein</topology>
    </subcellularLocation>
</comment>
<sequence length="444" mass="51084">MRRGLRIWLLPIGDVVLTLGAYLLAFLIRLRGFPEYNWSGFLQVAPLIVVTTLLLLVVYNQYRELHRPFLEVAAGSVLTAIGTTLIAGVGAYLDVEARSFPRSILLLGGIMQAVFLPTWRVWFVRQTKREYFRRPAVIVTMSPERWAPFPKYIRVQQRVTPELFWAQEAHFRGYLVVMDSDLPGSERERLMEWAATTQNDLYLIPTLHDLMVHGSRFSKLGDRPVIAVRPLVVPIEYRWLKRLFDLVVAGCLVVLFSPAFVLVPLAIMLESGRPVLYRQTRVGEGGRLFELYKFRSMVVDAERETGPVVAVPGDARVTRVGRVLRLTRLDELPQLFNVLKGDMSLVGPRPERPELVEQIAEEQPNFRLRELVRPGLTGLAQVMGRYLTSPDDKLRYDLAYIASYSPWMDVRILLWTVQVMLFPQEWVDSPPEWVQQLDWQATIR</sequence>
<name>A0A953IBD2_SYMTR</name>
<keyword evidence="6 7" id="KW-0472">Membrane</keyword>
<feature type="transmembrane region" description="Helical" evidence="7">
    <location>
        <begin position="40"/>
        <end position="60"/>
    </location>
</feature>
<feature type="domain" description="Bacterial sugar transferase" evidence="8">
    <location>
        <begin position="241"/>
        <end position="421"/>
    </location>
</feature>
<comment type="caution">
    <text evidence="9">The sequence shown here is derived from an EMBL/GenBank/DDBJ whole genome shotgun (WGS) entry which is preliminary data.</text>
</comment>
<evidence type="ECO:0000313" key="9">
    <source>
        <dbReference type="EMBL" id="MBY6277953.1"/>
    </source>
</evidence>
<evidence type="ECO:0000256" key="6">
    <source>
        <dbReference type="ARBA" id="ARBA00023136"/>
    </source>
</evidence>
<feature type="transmembrane region" description="Helical" evidence="7">
    <location>
        <begin position="246"/>
        <end position="269"/>
    </location>
</feature>